<dbReference type="Proteomes" id="UP000316181">
    <property type="component" value="Unassembled WGS sequence"/>
</dbReference>
<evidence type="ECO:0000313" key="4">
    <source>
        <dbReference type="Proteomes" id="UP000316181"/>
    </source>
</evidence>
<comment type="caution">
    <text evidence="3">The sequence shown here is derived from an EMBL/GenBank/DDBJ whole genome shotgun (WGS) entry which is preliminary data.</text>
</comment>
<dbReference type="AlphaFoldDB" id="A0A542SN93"/>
<sequence length="81" mass="8511">MSSDDENTSPATPPAVDADGGILPPAPMLPDPEAEGEGPELVSDEEDNPWGEPQPKWIQRLALATSLTCLAAAFIIILVVM</sequence>
<dbReference type="EMBL" id="VFNV01000001">
    <property type="protein sequence ID" value="TQK76104.1"/>
    <property type="molecule type" value="Genomic_DNA"/>
</dbReference>
<keyword evidence="2" id="KW-0812">Transmembrane</keyword>
<gene>
    <name evidence="3" type="ORF">FB389_0762</name>
</gene>
<keyword evidence="4" id="KW-1185">Reference proteome</keyword>
<evidence type="ECO:0000313" key="3">
    <source>
        <dbReference type="EMBL" id="TQK76104.1"/>
    </source>
</evidence>
<keyword evidence="2" id="KW-0472">Membrane</keyword>
<feature type="region of interest" description="Disordered" evidence="1">
    <location>
        <begin position="1"/>
        <end position="53"/>
    </location>
</feature>
<keyword evidence="2" id="KW-1133">Transmembrane helix</keyword>
<accession>A0A542SN93</accession>
<evidence type="ECO:0000256" key="1">
    <source>
        <dbReference type="SAM" id="MobiDB-lite"/>
    </source>
</evidence>
<dbReference type="RefSeq" id="WP_142111432.1">
    <property type="nucleotide sequence ID" value="NZ_BAAATB010000002.1"/>
</dbReference>
<name>A0A542SN93_9MICO</name>
<proteinExistence type="predicted"/>
<reference evidence="3 4" key="1">
    <citation type="submission" date="2019-06" db="EMBL/GenBank/DDBJ databases">
        <title>Sequencing the genomes of 1000 actinobacteria strains.</title>
        <authorList>
            <person name="Klenk H.-P."/>
        </authorList>
    </citation>
    <scope>NUCLEOTIDE SEQUENCE [LARGE SCALE GENOMIC DNA]</scope>
    <source>
        <strain evidence="3 4">DSM 10596</strain>
    </source>
</reference>
<evidence type="ECO:0000256" key="2">
    <source>
        <dbReference type="SAM" id="Phobius"/>
    </source>
</evidence>
<protein>
    <submittedName>
        <fullName evidence="3">Uncharacterized protein</fullName>
    </submittedName>
</protein>
<feature type="compositionally biased region" description="Acidic residues" evidence="1">
    <location>
        <begin position="32"/>
        <end position="49"/>
    </location>
</feature>
<organism evidence="3 4">
    <name type="scientific">Rarobacter incanus</name>
    <dbReference type="NCBI Taxonomy" id="153494"/>
    <lineage>
        <taxon>Bacteria</taxon>
        <taxon>Bacillati</taxon>
        <taxon>Actinomycetota</taxon>
        <taxon>Actinomycetes</taxon>
        <taxon>Micrococcales</taxon>
        <taxon>Rarobacteraceae</taxon>
        <taxon>Rarobacter</taxon>
    </lineage>
</organism>
<feature type="transmembrane region" description="Helical" evidence="2">
    <location>
        <begin position="57"/>
        <end position="80"/>
    </location>
</feature>